<gene>
    <name evidence="15" type="ordered locus">Desac_1951</name>
</gene>
<dbReference type="EMBL" id="CP002629">
    <property type="protein sequence ID" value="AEB09784.1"/>
    <property type="molecule type" value="Genomic_DNA"/>
</dbReference>
<name>F2ND60_DESAR</name>
<evidence type="ECO:0000256" key="13">
    <source>
        <dbReference type="RuleBase" id="RU003694"/>
    </source>
</evidence>
<dbReference type="UniPathway" id="UPA00094"/>
<protein>
    <recommendedName>
        <fullName evidence="4 11">3-oxoacyl-[acyl-carrier-protein] synthase 2</fullName>
        <ecNumber evidence="3 11">2.3.1.179</ecNumber>
    </recommendedName>
</protein>
<keyword evidence="9 11" id="KW-0275">Fatty acid biosynthesis</keyword>
<dbReference type="PROSITE" id="PS00606">
    <property type="entry name" value="KS3_1"/>
    <property type="match status" value="1"/>
</dbReference>
<evidence type="ECO:0000259" key="14">
    <source>
        <dbReference type="PROSITE" id="PS52004"/>
    </source>
</evidence>
<comment type="function">
    <text evidence="11">Involved in the type II fatty acid elongation cycle. Catalyzes the elongation of a wide range of acyl-ACP by the addition of two carbons from malonyl-ACP to an acyl acceptor. Can efficiently catalyze the conversion of palmitoleoyl-ACP (cis-hexadec-9-enoyl-ACP) to cis-vaccenoyl-ACP (cis-octadec-11-enoyl-ACP), an essential step in the thermal regulation of fatty acid composition.</text>
</comment>
<dbReference type="GO" id="GO:0006633">
    <property type="term" value="P:fatty acid biosynthetic process"/>
    <property type="evidence" value="ECO:0007669"/>
    <property type="project" value="UniProtKB-UniRule"/>
</dbReference>
<keyword evidence="10 11" id="KW-0012">Acyltransferase</keyword>
<dbReference type="AlphaFoldDB" id="F2ND60"/>
<evidence type="ECO:0000256" key="6">
    <source>
        <dbReference type="ARBA" id="ARBA00022679"/>
    </source>
</evidence>
<evidence type="ECO:0000313" key="16">
    <source>
        <dbReference type="Proteomes" id="UP000000483"/>
    </source>
</evidence>
<dbReference type="CDD" id="cd00834">
    <property type="entry name" value="KAS_I_II"/>
    <property type="match status" value="1"/>
</dbReference>
<comment type="catalytic activity">
    <reaction evidence="11">
        <text>a fatty acyl-[ACP] + malonyl-[ACP] + H(+) = a 3-oxoacyl-[ACP] + holo-[ACP] + CO2</text>
        <dbReference type="Rhea" id="RHEA:22836"/>
        <dbReference type="Rhea" id="RHEA-COMP:9623"/>
        <dbReference type="Rhea" id="RHEA-COMP:9685"/>
        <dbReference type="Rhea" id="RHEA-COMP:9916"/>
        <dbReference type="Rhea" id="RHEA-COMP:14125"/>
        <dbReference type="ChEBI" id="CHEBI:15378"/>
        <dbReference type="ChEBI" id="CHEBI:16526"/>
        <dbReference type="ChEBI" id="CHEBI:64479"/>
        <dbReference type="ChEBI" id="CHEBI:78449"/>
        <dbReference type="ChEBI" id="CHEBI:78776"/>
        <dbReference type="ChEBI" id="CHEBI:138651"/>
    </reaction>
</comment>
<dbReference type="KEGG" id="dao:Desac_1951"/>
<dbReference type="Pfam" id="PF00109">
    <property type="entry name" value="ketoacyl-synt"/>
    <property type="match status" value="1"/>
</dbReference>
<comment type="similarity">
    <text evidence="2 11 13">Belongs to the thiolase-like superfamily. Beta-ketoacyl-ACP synthases family.</text>
</comment>
<dbReference type="NCBIfam" id="NF005589">
    <property type="entry name" value="PRK07314.1"/>
    <property type="match status" value="1"/>
</dbReference>
<dbReference type="GO" id="GO:0004315">
    <property type="term" value="F:3-oxoacyl-[acyl-carrier-protein] synthase activity"/>
    <property type="evidence" value="ECO:0007669"/>
    <property type="project" value="UniProtKB-UniRule"/>
</dbReference>
<organism evidence="15 16">
    <name type="scientific">Desulfobacca acetoxidans (strain ATCC 700848 / DSM 11109 / ASRB2)</name>
    <dbReference type="NCBI Taxonomy" id="880072"/>
    <lineage>
        <taxon>Bacteria</taxon>
        <taxon>Pseudomonadati</taxon>
        <taxon>Thermodesulfobacteriota</taxon>
        <taxon>Desulfobaccia</taxon>
        <taxon>Desulfobaccales</taxon>
        <taxon>Desulfobaccaceae</taxon>
        <taxon>Desulfobacca</taxon>
    </lineage>
</organism>
<comment type="pathway">
    <text evidence="1 11">Lipid metabolism; fatty acid biosynthesis.</text>
</comment>
<accession>F2ND60</accession>
<keyword evidence="16" id="KW-1185">Reference proteome</keyword>
<sequence>MLSGKIINLRRVVVTGMGLVTPLGNSLSDSWKKLVAGCSGIAQVTKFAADLQEFCQRYKIPEDFPLIAGEVKDFDFKARMLSAKPDLTKEDLKLAKYTDSFTQYALTASYEALAQSRLDPSVEDPERLGTIIATGMGGVASWEEACRKFDQEGVKRVSPFMVPKLLPNLAAGNVAISIGAQGPNTALSSACAAGGQAIGAAFRSIQLGEADIMLAGGAEAALTPLTVAGFYRMGALATGFNDRPEAASRPFDQEHAGFVLAEGAGIMVLEELTHALNRNAPIFAELSGFGMCGDGHHITDPDLKGAIRCMRRAMQDAGIEPREIDYLNPHATSTPVGDRNEARAISQLFPQQPAVSATKSLTGHLLGAAGAVEAIFTVLSVHQEVIPPSLNLVEIDPDCAGLSLVAGEAQNRTVRYALSNSFGFGGTNAALLFKRYPSWIL</sequence>
<evidence type="ECO:0000256" key="5">
    <source>
        <dbReference type="ARBA" id="ARBA00022516"/>
    </source>
</evidence>
<dbReference type="PROSITE" id="PS52004">
    <property type="entry name" value="KS3_2"/>
    <property type="match status" value="1"/>
</dbReference>
<comment type="catalytic activity">
    <reaction evidence="11">
        <text>(9Z)-hexadecenoyl-[ACP] + malonyl-[ACP] + H(+) = 3-oxo-(11Z)-octadecenoyl-[ACP] + holo-[ACP] + CO2</text>
        <dbReference type="Rhea" id="RHEA:55040"/>
        <dbReference type="Rhea" id="RHEA-COMP:9623"/>
        <dbReference type="Rhea" id="RHEA-COMP:9685"/>
        <dbReference type="Rhea" id="RHEA-COMP:10800"/>
        <dbReference type="Rhea" id="RHEA-COMP:14074"/>
        <dbReference type="ChEBI" id="CHEBI:15378"/>
        <dbReference type="ChEBI" id="CHEBI:16526"/>
        <dbReference type="ChEBI" id="CHEBI:64479"/>
        <dbReference type="ChEBI" id="CHEBI:78449"/>
        <dbReference type="ChEBI" id="CHEBI:83989"/>
        <dbReference type="ChEBI" id="CHEBI:138538"/>
        <dbReference type="EC" id="2.3.1.179"/>
    </reaction>
</comment>
<dbReference type="Gene3D" id="3.40.47.10">
    <property type="match status" value="1"/>
</dbReference>
<dbReference type="STRING" id="880072.Desac_1951"/>
<dbReference type="InterPro" id="IPR014030">
    <property type="entry name" value="Ketoacyl_synth_N"/>
</dbReference>
<evidence type="ECO:0000256" key="12">
    <source>
        <dbReference type="PIRSR" id="PIRSR000447-1"/>
    </source>
</evidence>
<dbReference type="EC" id="2.3.1.179" evidence="3 11"/>
<evidence type="ECO:0000256" key="7">
    <source>
        <dbReference type="ARBA" id="ARBA00022832"/>
    </source>
</evidence>
<dbReference type="FunFam" id="3.40.47.10:FF:000018">
    <property type="entry name" value="3-oxoacyl-[acyl-carrier-protein] synthase 2"/>
    <property type="match status" value="1"/>
</dbReference>
<reference evidence="15 16" key="1">
    <citation type="journal article" date="2011" name="Stand. Genomic Sci.">
        <title>Complete genome sequence of the acetate-degrading sulfate reducer Desulfobacca acetoxidans type strain (ASRB2).</title>
        <authorList>
            <person name="Goker M."/>
            <person name="Teshima H."/>
            <person name="Lapidus A."/>
            <person name="Nolan M."/>
            <person name="Lucas S."/>
            <person name="Hammon N."/>
            <person name="Deshpande S."/>
            <person name="Cheng J.F."/>
            <person name="Tapia R."/>
            <person name="Han C."/>
            <person name="Goodwin L."/>
            <person name="Pitluck S."/>
            <person name="Huntemann M."/>
            <person name="Liolios K."/>
            <person name="Ivanova N."/>
            <person name="Pagani I."/>
            <person name="Mavromatis K."/>
            <person name="Ovchinikova G."/>
            <person name="Pati A."/>
            <person name="Chen A."/>
            <person name="Palaniappan K."/>
            <person name="Land M."/>
            <person name="Hauser L."/>
            <person name="Brambilla E.M."/>
            <person name="Rohde M."/>
            <person name="Spring S."/>
            <person name="Detter J.C."/>
            <person name="Woyke T."/>
            <person name="Bristow J."/>
            <person name="Eisen J.A."/>
            <person name="Markowitz V."/>
            <person name="Hugenholtz P."/>
            <person name="Kyrpides N.C."/>
            <person name="Klenk H.P."/>
        </authorList>
    </citation>
    <scope>NUCLEOTIDE SEQUENCE [LARGE SCALE GENOMIC DNA]</scope>
    <source>
        <strain evidence="16">ATCC 700848 / DSM 11109 / ASRB2</strain>
    </source>
</reference>
<reference evidence="16" key="2">
    <citation type="submission" date="2011-03" db="EMBL/GenBank/DDBJ databases">
        <title>The complete genome of Desulfobacca acetoxidans DSM 11109.</title>
        <authorList>
            <consortium name="US DOE Joint Genome Institute (JGI-PGF)"/>
            <person name="Lucas S."/>
            <person name="Copeland A."/>
            <person name="Lapidus A."/>
            <person name="Bruce D."/>
            <person name="Goodwin L."/>
            <person name="Pitluck S."/>
            <person name="Peters L."/>
            <person name="Kyrpides N."/>
            <person name="Mavromatis K."/>
            <person name="Ivanova N."/>
            <person name="Ovchinnikova G."/>
            <person name="Teshima H."/>
            <person name="Detter J.C."/>
            <person name="Han C."/>
            <person name="Land M."/>
            <person name="Hauser L."/>
            <person name="Markowitz V."/>
            <person name="Cheng J.-F."/>
            <person name="Hugenholtz P."/>
            <person name="Woyke T."/>
            <person name="Wu D."/>
            <person name="Spring S."/>
            <person name="Schueler E."/>
            <person name="Brambilla E."/>
            <person name="Klenk H.-P."/>
            <person name="Eisen J.A."/>
        </authorList>
    </citation>
    <scope>NUCLEOTIDE SEQUENCE [LARGE SCALE GENOMIC DNA]</scope>
    <source>
        <strain evidence="16">ATCC 700848 / DSM 11109 / ASRB2</strain>
    </source>
</reference>
<dbReference type="SMART" id="SM00825">
    <property type="entry name" value="PKS_KS"/>
    <property type="match status" value="1"/>
</dbReference>
<evidence type="ECO:0000256" key="11">
    <source>
        <dbReference type="PIRNR" id="PIRNR000447"/>
    </source>
</evidence>
<evidence type="ECO:0000256" key="9">
    <source>
        <dbReference type="ARBA" id="ARBA00023160"/>
    </source>
</evidence>
<dbReference type="RefSeq" id="WP_013706893.1">
    <property type="nucleotide sequence ID" value="NC_015388.1"/>
</dbReference>
<dbReference type="Proteomes" id="UP000000483">
    <property type="component" value="Chromosome"/>
</dbReference>
<dbReference type="PIRSF" id="PIRSF000447">
    <property type="entry name" value="KAS_II"/>
    <property type="match status" value="1"/>
</dbReference>
<evidence type="ECO:0000313" key="15">
    <source>
        <dbReference type="EMBL" id="AEB09784.1"/>
    </source>
</evidence>
<dbReference type="InterPro" id="IPR016039">
    <property type="entry name" value="Thiolase-like"/>
</dbReference>
<evidence type="ECO:0000256" key="4">
    <source>
        <dbReference type="ARBA" id="ARBA00014657"/>
    </source>
</evidence>
<dbReference type="eggNOG" id="COG0304">
    <property type="taxonomic scope" value="Bacteria"/>
</dbReference>
<dbReference type="InterPro" id="IPR014031">
    <property type="entry name" value="Ketoacyl_synth_C"/>
</dbReference>
<dbReference type="PANTHER" id="PTHR11712:SF336">
    <property type="entry name" value="3-OXOACYL-[ACYL-CARRIER-PROTEIN] SYNTHASE, MITOCHONDRIAL"/>
    <property type="match status" value="1"/>
</dbReference>
<keyword evidence="8" id="KW-0443">Lipid metabolism</keyword>
<keyword evidence="5 11" id="KW-0444">Lipid biosynthesis</keyword>
<dbReference type="InterPro" id="IPR000794">
    <property type="entry name" value="Beta-ketoacyl_synthase"/>
</dbReference>
<dbReference type="PANTHER" id="PTHR11712">
    <property type="entry name" value="POLYKETIDE SYNTHASE-RELATED"/>
    <property type="match status" value="1"/>
</dbReference>
<dbReference type="Pfam" id="PF02801">
    <property type="entry name" value="Ketoacyl-synt_C"/>
    <property type="match status" value="1"/>
</dbReference>
<dbReference type="SUPFAM" id="SSF53901">
    <property type="entry name" value="Thiolase-like"/>
    <property type="match status" value="2"/>
</dbReference>
<dbReference type="HOGENOM" id="CLU_000022_69_2_7"/>
<keyword evidence="6 11" id="KW-0808">Transferase</keyword>
<evidence type="ECO:0000256" key="2">
    <source>
        <dbReference type="ARBA" id="ARBA00008467"/>
    </source>
</evidence>
<evidence type="ECO:0000256" key="8">
    <source>
        <dbReference type="ARBA" id="ARBA00023098"/>
    </source>
</evidence>
<keyword evidence="7" id="KW-0276">Fatty acid metabolism</keyword>
<proteinExistence type="inferred from homology"/>
<dbReference type="InterPro" id="IPR017568">
    <property type="entry name" value="3-oxoacyl-ACP_synth-2"/>
</dbReference>
<evidence type="ECO:0000256" key="3">
    <source>
        <dbReference type="ARBA" id="ARBA00012356"/>
    </source>
</evidence>
<evidence type="ECO:0000256" key="1">
    <source>
        <dbReference type="ARBA" id="ARBA00005194"/>
    </source>
</evidence>
<dbReference type="InterPro" id="IPR020841">
    <property type="entry name" value="PKS_Beta-ketoAc_synthase_dom"/>
</dbReference>
<feature type="active site" description="For beta-ketoacyl synthase activity" evidence="12">
    <location>
        <position position="191"/>
    </location>
</feature>
<feature type="domain" description="Ketosynthase family 3 (KS3)" evidence="14">
    <location>
        <begin position="9"/>
        <end position="435"/>
    </location>
</feature>
<dbReference type="NCBIfam" id="TIGR03150">
    <property type="entry name" value="fabF"/>
    <property type="match status" value="1"/>
</dbReference>
<dbReference type="InterPro" id="IPR018201">
    <property type="entry name" value="Ketoacyl_synth_AS"/>
</dbReference>
<evidence type="ECO:0000256" key="10">
    <source>
        <dbReference type="ARBA" id="ARBA00023315"/>
    </source>
</evidence>
<dbReference type="OrthoDB" id="9816204at2"/>